<proteinExistence type="predicted"/>
<keyword evidence="2" id="KW-1185">Reference proteome</keyword>
<accession>A0A1Y3B3F8</accession>
<dbReference type="AlphaFoldDB" id="A0A1Y3B3F8"/>
<dbReference type="Proteomes" id="UP000194236">
    <property type="component" value="Unassembled WGS sequence"/>
</dbReference>
<organism evidence="1 2">
    <name type="scientific">Euroglyphus maynei</name>
    <name type="common">Mayne's house dust mite</name>
    <dbReference type="NCBI Taxonomy" id="6958"/>
    <lineage>
        <taxon>Eukaryota</taxon>
        <taxon>Metazoa</taxon>
        <taxon>Ecdysozoa</taxon>
        <taxon>Arthropoda</taxon>
        <taxon>Chelicerata</taxon>
        <taxon>Arachnida</taxon>
        <taxon>Acari</taxon>
        <taxon>Acariformes</taxon>
        <taxon>Sarcoptiformes</taxon>
        <taxon>Astigmata</taxon>
        <taxon>Psoroptidia</taxon>
        <taxon>Analgoidea</taxon>
        <taxon>Pyroglyphidae</taxon>
        <taxon>Pyroglyphinae</taxon>
        <taxon>Euroglyphus</taxon>
    </lineage>
</organism>
<sequence>MNFINYPMERSKILSTIMVMELMVLHYRGEQPQRLLV</sequence>
<dbReference type="EMBL" id="MUJZ01046712">
    <property type="protein sequence ID" value="OTF74508.1"/>
    <property type="molecule type" value="Genomic_DNA"/>
</dbReference>
<gene>
    <name evidence="1" type="ORF">BLA29_006848</name>
</gene>
<comment type="caution">
    <text evidence="1">The sequence shown here is derived from an EMBL/GenBank/DDBJ whole genome shotgun (WGS) entry which is preliminary data.</text>
</comment>
<protein>
    <submittedName>
        <fullName evidence="1">Uncharacterized protein</fullName>
    </submittedName>
</protein>
<reference evidence="1 2" key="1">
    <citation type="submission" date="2017-03" db="EMBL/GenBank/DDBJ databases">
        <title>Genome Survey of Euroglyphus maynei.</title>
        <authorList>
            <person name="Arlian L.G."/>
            <person name="Morgan M.S."/>
            <person name="Rider S.D."/>
        </authorList>
    </citation>
    <scope>NUCLEOTIDE SEQUENCE [LARGE SCALE GENOMIC DNA]</scope>
    <source>
        <strain evidence="1">Arlian Lab</strain>
        <tissue evidence="1">Whole body</tissue>
    </source>
</reference>
<evidence type="ECO:0000313" key="1">
    <source>
        <dbReference type="EMBL" id="OTF74508.1"/>
    </source>
</evidence>
<evidence type="ECO:0000313" key="2">
    <source>
        <dbReference type="Proteomes" id="UP000194236"/>
    </source>
</evidence>
<name>A0A1Y3B3F8_EURMA</name>